<dbReference type="SUPFAM" id="SSF52540">
    <property type="entry name" value="P-loop containing nucleoside triphosphate hydrolases"/>
    <property type="match status" value="1"/>
</dbReference>
<accession>A0A1I2EWW4</accession>
<dbReference type="PANTHER" id="PTHR24221:SF590">
    <property type="entry name" value="COMPONENT LINKED WITH THE ASSEMBLY OF CYTOCHROME' TRANSPORT TRANSMEMBRANE ATP-BINDING PROTEIN ABC TRANSPORTER CYDD-RELATED"/>
    <property type="match status" value="1"/>
</dbReference>
<dbReference type="Pfam" id="PF00664">
    <property type="entry name" value="ABC_membrane"/>
    <property type="match status" value="1"/>
</dbReference>
<evidence type="ECO:0000256" key="5">
    <source>
        <dbReference type="ARBA" id="ARBA00022741"/>
    </source>
</evidence>
<dbReference type="CDD" id="cd18584">
    <property type="entry name" value="ABC_6TM_AarD_CydD"/>
    <property type="match status" value="1"/>
</dbReference>
<comment type="subcellular location">
    <subcellularLocation>
        <location evidence="1">Cell membrane</location>
        <topology evidence="1">Multi-pass membrane protein</topology>
    </subcellularLocation>
</comment>
<feature type="transmembrane region" description="Helical" evidence="9">
    <location>
        <begin position="233"/>
        <end position="257"/>
    </location>
</feature>
<evidence type="ECO:0000259" key="10">
    <source>
        <dbReference type="PROSITE" id="PS50893"/>
    </source>
</evidence>
<evidence type="ECO:0000313" key="12">
    <source>
        <dbReference type="EMBL" id="SFE97097.1"/>
    </source>
</evidence>
<feature type="domain" description="ABC transmembrane type-1" evidence="11">
    <location>
        <begin position="16"/>
        <end position="300"/>
    </location>
</feature>
<dbReference type="PROSITE" id="PS00211">
    <property type="entry name" value="ABC_TRANSPORTER_1"/>
    <property type="match status" value="1"/>
</dbReference>
<dbReference type="InterPro" id="IPR003439">
    <property type="entry name" value="ABC_transporter-like_ATP-bd"/>
</dbReference>
<dbReference type="InterPro" id="IPR027417">
    <property type="entry name" value="P-loop_NTPase"/>
</dbReference>
<dbReference type="Gene3D" id="3.40.50.300">
    <property type="entry name" value="P-loop containing nucleotide triphosphate hydrolases"/>
    <property type="match status" value="1"/>
</dbReference>
<keyword evidence="7 9" id="KW-1133">Transmembrane helix</keyword>
<dbReference type="GO" id="GO:0016887">
    <property type="term" value="F:ATP hydrolysis activity"/>
    <property type="evidence" value="ECO:0007669"/>
    <property type="project" value="InterPro"/>
</dbReference>
<evidence type="ECO:0000259" key="11">
    <source>
        <dbReference type="PROSITE" id="PS50929"/>
    </source>
</evidence>
<keyword evidence="3" id="KW-1003">Cell membrane</keyword>
<dbReference type="InterPro" id="IPR036640">
    <property type="entry name" value="ABC1_TM_sf"/>
</dbReference>
<gene>
    <name evidence="12" type="ORF">SAMN05192532_10742</name>
</gene>
<dbReference type="PANTHER" id="PTHR24221">
    <property type="entry name" value="ATP-BINDING CASSETTE SUB-FAMILY B"/>
    <property type="match status" value="1"/>
</dbReference>
<dbReference type="InterPro" id="IPR003593">
    <property type="entry name" value="AAA+_ATPase"/>
</dbReference>
<dbReference type="Proteomes" id="UP000199516">
    <property type="component" value="Unassembled WGS sequence"/>
</dbReference>
<dbReference type="Pfam" id="PF00005">
    <property type="entry name" value="ABC_tran"/>
    <property type="match status" value="1"/>
</dbReference>
<evidence type="ECO:0000256" key="3">
    <source>
        <dbReference type="ARBA" id="ARBA00022475"/>
    </source>
</evidence>
<dbReference type="AlphaFoldDB" id="A0A1I2EWW4"/>
<dbReference type="GO" id="GO:0140359">
    <property type="term" value="F:ABC-type transporter activity"/>
    <property type="evidence" value="ECO:0007669"/>
    <property type="project" value="InterPro"/>
</dbReference>
<feature type="transmembrane region" description="Helical" evidence="9">
    <location>
        <begin position="15"/>
        <end position="40"/>
    </location>
</feature>
<dbReference type="GO" id="GO:0005886">
    <property type="term" value="C:plasma membrane"/>
    <property type="evidence" value="ECO:0007669"/>
    <property type="project" value="UniProtKB-SubCell"/>
</dbReference>
<dbReference type="SMART" id="SM00382">
    <property type="entry name" value="AAA"/>
    <property type="match status" value="1"/>
</dbReference>
<feature type="transmembrane region" description="Helical" evidence="9">
    <location>
        <begin position="263"/>
        <end position="281"/>
    </location>
</feature>
<dbReference type="SUPFAM" id="SSF90123">
    <property type="entry name" value="ABC transporter transmembrane region"/>
    <property type="match status" value="1"/>
</dbReference>
<dbReference type="NCBIfam" id="TIGR02857">
    <property type="entry name" value="CydD"/>
    <property type="match status" value="1"/>
</dbReference>
<evidence type="ECO:0000256" key="2">
    <source>
        <dbReference type="ARBA" id="ARBA00022448"/>
    </source>
</evidence>
<evidence type="ECO:0000256" key="7">
    <source>
        <dbReference type="ARBA" id="ARBA00022989"/>
    </source>
</evidence>
<feature type="transmembrane region" description="Helical" evidence="9">
    <location>
        <begin position="52"/>
        <end position="70"/>
    </location>
</feature>
<protein>
    <submittedName>
        <fullName evidence="12">ATP-binding cassette, subfamily C, CydD</fullName>
    </submittedName>
</protein>
<keyword evidence="4 9" id="KW-0812">Transmembrane</keyword>
<dbReference type="GO" id="GO:0042883">
    <property type="term" value="P:cysteine transport"/>
    <property type="evidence" value="ECO:0007669"/>
    <property type="project" value="InterPro"/>
</dbReference>
<evidence type="ECO:0000256" key="6">
    <source>
        <dbReference type="ARBA" id="ARBA00022840"/>
    </source>
</evidence>
<feature type="transmembrane region" description="Helical" evidence="9">
    <location>
        <begin position="157"/>
        <end position="176"/>
    </location>
</feature>
<feature type="transmembrane region" description="Helical" evidence="9">
    <location>
        <begin position="131"/>
        <end position="151"/>
    </location>
</feature>
<dbReference type="GO" id="GO:0005524">
    <property type="term" value="F:ATP binding"/>
    <property type="evidence" value="ECO:0007669"/>
    <property type="project" value="UniProtKB-KW"/>
</dbReference>
<sequence length="575" mass="64526">MNQKRQQIPIPKKNVLFLFIFSALLGVMIISQAYFIVAIIDSIFLKGVSFSTVLPMLGLLLLIMAGRVLFQYVNRRIGVQMAADVKQAFRRSLFHTAARSSFHSSFTSQSGKKVSTVTDVVDETDSYYSQYIPQIIQTSLIPFLLLLVVFTQHVHSGLILLITAPFIPIFMVIVGLQTKKKSEEQLDQLSAFSGSFLDALQGLTTLKLYGQTERQKKKMETSSLRFRDATMEILKIAFTNSFMLEVITMLGIGIVALELAIELVIYESLSFFTAFFILILVPEFYTSLKELGTAFHNGRSSLGAVKKIEEERTEEVSMWGKETLSIMDRPPLIETENISFTYGEKRFSLEHMNIHIPPYQQVAIVGRSGSGKSTLLHLLAGLIVPTEGQVKVEGRRLLDYEENEWFRHLSYISQHPYIFSGTIAENIVIGTDREVTKKDIEEAAERSGFAEVVRDLPKGYETAVGEGGRGLSGGEMQRLALARAFLKRPSVIMFDEPTNGLDVKTEQILKKSMNELRKSATVITVAHRLHTVQEADKILFLDHGRLIAAGIHEELLNRVEGYREMVLIERGGANG</sequence>
<dbReference type="RefSeq" id="WP_091663210.1">
    <property type="nucleotide sequence ID" value="NZ_FONT01000007.1"/>
</dbReference>
<evidence type="ECO:0000256" key="8">
    <source>
        <dbReference type="ARBA" id="ARBA00023136"/>
    </source>
</evidence>
<dbReference type="FunFam" id="3.40.50.300:FF:000221">
    <property type="entry name" value="Multidrug ABC transporter ATP-binding protein"/>
    <property type="match status" value="1"/>
</dbReference>
<keyword evidence="5" id="KW-0547">Nucleotide-binding</keyword>
<dbReference type="PROSITE" id="PS50929">
    <property type="entry name" value="ABC_TM1F"/>
    <property type="match status" value="1"/>
</dbReference>
<keyword evidence="2" id="KW-0813">Transport</keyword>
<dbReference type="InterPro" id="IPR017871">
    <property type="entry name" value="ABC_transporter-like_CS"/>
</dbReference>
<evidence type="ECO:0000256" key="1">
    <source>
        <dbReference type="ARBA" id="ARBA00004651"/>
    </source>
</evidence>
<dbReference type="STRING" id="930128.SAMN05192532_10742"/>
<keyword evidence="8 9" id="KW-0472">Membrane</keyword>
<dbReference type="InterPro" id="IPR039421">
    <property type="entry name" value="Type_1_exporter"/>
</dbReference>
<evidence type="ECO:0000313" key="13">
    <source>
        <dbReference type="Proteomes" id="UP000199516"/>
    </source>
</evidence>
<reference evidence="12 13" key="1">
    <citation type="submission" date="2016-10" db="EMBL/GenBank/DDBJ databases">
        <authorList>
            <person name="de Groot N.N."/>
        </authorList>
    </citation>
    <scope>NUCLEOTIDE SEQUENCE [LARGE SCALE GENOMIC DNA]</scope>
    <source>
        <strain evidence="12 13">DSM 23995</strain>
    </source>
</reference>
<evidence type="ECO:0000256" key="4">
    <source>
        <dbReference type="ARBA" id="ARBA00022692"/>
    </source>
</evidence>
<evidence type="ECO:0000256" key="9">
    <source>
        <dbReference type="SAM" id="Phobius"/>
    </source>
</evidence>
<organism evidence="12 13">
    <name type="scientific">Alteribacillus iranensis</name>
    <dbReference type="NCBI Taxonomy" id="930128"/>
    <lineage>
        <taxon>Bacteria</taxon>
        <taxon>Bacillati</taxon>
        <taxon>Bacillota</taxon>
        <taxon>Bacilli</taxon>
        <taxon>Bacillales</taxon>
        <taxon>Bacillaceae</taxon>
        <taxon>Alteribacillus</taxon>
    </lineage>
</organism>
<dbReference type="EMBL" id="FONT01000007">
    <property type="protein sequence ID" value="SFE97097.1"/>
    <property type="molecule type" value="Genomic_DNA"/>
</dbReference>
<dbReference type="InterPro" id="IPR014216">
    <property type="entry name" value="ABC_transptr_CydD"/>
</dbReference>
<keyword evidence="6 12" id="KW-0067">ATP-binding</keyword>
<keyword evidence="13" id="KW-1185">Reference proteome</keyword>
<dbReference type="Gene3D" id="1.20.1560.10">
    <property type="entry name" value="ABC transporter type 1, transmembrane domain"/>
    <property type="match status" value="1"/>
</dbReference>
<name>A0A1I2EWW4_9BACI</name>
<dbReference type="PROSITE" id="PS50893">
    <property type="entry name" value="ABC_TRANSPORTER_2"/>
    <property type="match status" value="1"/>
</dbReference>
<dbReference type="InterPro" id="IPR011527">
    <property type="entry name" value="ABC1_TM_dom"/>
</dbReference>
<dbReference type="OrthoDB" id="9806127at2"/>
<proteinExistence type="predicted"/>
<feature type="domain" description="ABC transporter" evidence="10">
    <location>
        <begin position="333"/>
        <end position="568"/>
    </location>
</feature>